<evidence type="ECO:0000313" key="2">
    <source>
        <dbReference type="Proteomes" id="UP000701801"/>
    </source>
</evidence>
<reference evidence="1" key="1">
    <citation type="submission" date="2021-07" db="EMBL/GenBank/DDBJ databases">
        <authorList>
            <person name="Durling M."/>
        </authorList>
    </citation>
    <scope>NUCLEOTIDE SEQUENCE</scope>
</reference>
<sequence>MDAQQTGTRQPAAAPSRRLAIVPIAPERPSFFSTTTQQFKKLRTMCFPCFPVSNVELEEVPATRTTEDRRRSGCASWIMAYDPVTKTNVRVGTCYDPVILQFSPSSQPFSIISSLLHHLNSPPSTMSQHYRQPQGAGNIVHTYIPRIDGAIMVGGVAYYPHTDKQPEAPLASHVVGSLAAAAMPAMPPVFGQPAPEVPVQPVGYVAPAAGPVYGADDYVSPYGPKIPDPVYHPVHNPAWFHAHTGFWPPYNAHFNHTPSEIIQQQLATAEAQGKGKQEMKPADDDPHRWYWVRELDDTWTQRNRLTIDSDGFGEVIWYVNKGEFYAVRKRKD</sequence>
<protein>
    <submittedName>
        <fullName evidence="1">Uncharacterized protein</fullName>
    </submittedName>
</protein>
<dbReference type="AlphaFoldDB" id="A0A9N9Q0U0"/>
<dbReference type="OrthoDB" id="5194044at2759"/>
<gene>
    <name evidence="1" type="ORF">HYALB_00005690</name>
</gene>
<dbReference type="Proteomes" id="UP000701801">
    <property type="component" value="Unassembled WGS sequence"/>
</dbReference>
<evidence type="ECO:0000313" key="1">
    <source>
        <dbReference type="EMBL" id="CAG8975360.1"/>
    </source>
</evidence>
<comment type="caution">
    <text evidence="1">The sequence shown here is derived from an EMBL/GenBank/DDBJ whole genome shotgun (WGS) entry which is preliminary data.</text>
</comment>
<name>A0A9N9Q0U0_9HELO</name>
<proteinExistence type="predicted"/>
<organism evidence="1 2">
    <name type="scientific">Hymenoscyphus albidus</name>
    <dbReference type="NCBI Taxonomy" id="595503"/>
    <lineage>
        <taxon>Eukaryota</taxon>
        <taxon>Fungi</taxon>
        <taxon>Dikarya</taxon>
        <taxon>Ascomycota</taxon>
        <taxon>Pezizomycotina</taxon>
        <taxon>Leotiomycetes</taxon>
        <taxon>Helotiales</taxon>
        <taxon>Helotiaceae</taxon>
        <taxon>Hymenoscyphus</taxon>
    </lineage>
</organism>
<dbReference type="EMBL" id="CAJVRM010000133">
    <property type="protein sequence ID" value="CAG8975360.1"/>
    <property type="molecule type" value="Genomic_DNA"/>
</dbReference>
<accession>A0A9N9Q0U0</accession>
<keyword evidence="2" id="KW-1185">Reference proteome</keyword>